<evidence type="ECO:0000313" key="2">
    <source>
        <dbReference type="Proteomes" id="UP000229600"/>
    </source>
</evidence>
<gene>
    <name evidence="1" type="ORF">COV59_02580</name>
</gene>
<proteinExistence type="predicted"/>
<sequence>MEMIVGAITAEIEGDGSIGIDALIRSMRAEETVTIYTNRGFVKIIILQVARVVDRPKSWTFEGCEVPEEGTSGVVAGDDADRFAVHGRIDDIYGLSGFIATNWVTYKPR</sequence>
<comment type="caution">
    <text evidence="1">The sequence shown here is derived from an EMBL/GenBank/DDBJ whole genome shotgun (WGS) entry which is preliminary data.</text>
</comment>
<accession>A0A2H0N583</accession>
<reference evidence="1 2" key="1">
    <citation type="submission" date="2017-09" db="EMBL/GenBank/DDBJ databases">
        <title>Depth-based differentiation of microbial function through sediment-hosted aquifers and enrichment of novel symbionts in the deep terrestrial subsurface.</title>
        <authorList>
            <person name="Probst A.J."/>
            <person name="Ladd B."/>
            <person name="Jarett J.K."/>
            <person name="Geller-Mcgrath D.E."/>
            <person name="Sieber C.M."/>
            <person name="Emerson J.B."/>
            <person name="Anantharaman K."/>
            <person name="Thomas B.C."/>
            <person name="Malmstrom R."/>
            <person name="Stieglmeier M."/>
            <person name="Klingl A."/>
            <person name="Woyke T."/>
            <person name="Ryan C.M."/>
            <person name="Banfield J.F."/>
        </authorList>
    </citation>
    <scope>NUCLEOTIDE SEQUENCE [LARGE SCALE GENOMIC DNA]</scope>
    <source>
        <strain evidence="1">CG11_big_fil_rev_8_21_14_0_20_39_34</strain>
    </source>
</reference>
<dbReference type="AlphaFoldDB" id="A0A2H0N583"/>
<protein>
    <submittedName>
        <fullName evidence="1">Uncharacterized protein</fullName>
    </submittedName>
</protein>
<dbReference type="Proteomes" id="UP000229600">
    <property type="component" value="Unassembled WGS sequence"/>
</dbReference>
<name>A0A2H0N583_9BACT</name>
<evidence type="ECO:0000313" key="1">
    <source>
        <dbReference type="EMBL" id="PIR04048.1"/>
    </source>
</evidence>
<organism evidence="1 2">
    <name type="scientific">Candidatus Magasanikbacteria bacterium CG11_big_fil_rev_8_21_14_0_20_39_34</name>
    <dbReference type="NCBI Taxonomy" id="1974653"/>
    <lineage>
        <taxon>Bacteria</taxon>
        <taxon>Candidatus Magasanikiibacteriota</taxon>
    </lineage>
</organism>
<dbReference type="EMBL" id="PCWN01000007">
    <property type="protein sequence ID" value="PIR04048.1"/>
    <property type="molecule type" value="Genomic_DNA"/>
</dbReference>